<keyword evidence="2" id="KW-1185">Reference proteome</keyword>
<protein>
    <submittedName>
        <fullName evidence="1">Uncharacterized protein</fullName>
    </submittedName>
</protein>
<proteinExistence type="predicted"/>
<organism evidence="1 2">
    <name type="scientific">Undibacterium arcticum</name>
    <dbReference type="NCBI Taxonomy" id="1762892"/>
    <lineage>
        <taxon>Bacteria</taxon>
        <taxon>Pseudomonadati</taxon>
        <taxon>Pseudomonadota</taxon>
        <taxon>Betaproteobacteria</taxon>
        <taxon>Burkholderiales</taxon>
        <taxon>Oxalobacteraceae</taxon>
        <taxon>Undibacterium</taxon>
    </lineage>
</organism>
<dbReference type="Proteomes" id="UP001595530">
    <property type="component" value="Unassembled WGS sequence"/>
</dbReference>
<gene>
    <name evidence="1" type="ORF">ACFOFO_25590</name>
</gene>
<dbReference type="RefSeq" id="WP_390333420.1">
    <property type="nucleotide sequence ID" value="NZ_JBHRTP010000109.1"/>
</dbReference>
<accession>A0ABV7F8B4</accession>
<dbReference type="EMBL" id="JBHRTP010000109">
    <property type="protein sequence ID" value="MFC3111277.1"/>
    <property type="molecule type" value="Genomic_DNA"/>
</dbReference>
<name>A0ABV7F8B4_9BURK</name>
<sequence>MLLPKILGEHIKTIQHRYLVNATMEDEGDFDPIVLRDAIVSGIEIQRDHGNLGNQR</sequence>
<evidence type="ECO:0000313" key="2">
    <source>
        <dbReference type="Proteomes" id="UP001595530"/>
    </source>
</evidence>
<comment type="caution">
    <text evidence="1">The sequence shown here is derived from an EMBL/GenBank/DDBJ whole genome shotgun (WGS) entry which is preliminary data.</text>
</comment>
<reference evidence="2" key="1">
    <citation type="journal article" date="2019" name="Int. J. Syst. Evol. Microbiol.">
        <title>The Global Catalogue of Microorganisms (GCM) 10K type strain sequencing project: providing services to taxonomists for standard genome sequencing and annotation.</title>
        <authorList>
            <consortium name="The Broad Institute Genomics Platform"/>
            <consortium name="The Broad Institute Genome Sequencing Center for Infectious Disease"/>
            <person name="Wu L."/>
            <person name="Ma J."/>
        </authorList>
    </citation>
    <scope>NUCLEOTIDE SEQUENCE [LARGE SCALE GENOMIC DNA]</scope>
    <source>
        <strain evidence="2">KCTC 42986</strain>
    </source>
</reference>
<evidence type="ECO:0000313" key="1">
    <source>
        <dbReference type="EMBL" id="MFC3111277.1"/>
    </source>
</evidence>